<accession>A0AAD1UBA9</accession>
<organism evidence="1 2">
    <name type="scientific">Euplotes crassus</name>
    <dbReference type="NCBI Taxonomy" id="5936"/>
    <lineage>
        <taxon>Eukaryota</taxon>
        <taxon>Sar</taxon>
        <taxon>Alveolata</taxon>
        <taxon>Ciliophora</taxon>
        <taxon>Intramacronucleata</taxon>
        <taxon>Spirotrichea</taxon>
        <taxon>Hypotrichia</taxon>
        <taxon>Euplotida</taxon>
        <taxon>Euplotidae</taxon>
        <taxon>Moneuplotes</taxon>
    </lineage>
</organism>
<comment type="caution">
    <text evidence="1">The sequence shown here is derived from an EMBL/GenBank/DDBJ whole genome shotgun (WGS) entry which is preliminary data.</text>
</comment>
<dbReference type="Proteomes" id="UP001295684">
    <property type="component" value="Unassembled WGS sequence"/>
</dbReference>
<protein>
    <submittedName>
        <fullName evidence="1">Uncharacterized protein</fullName>
    </submittedName>
</protein>
<proteinExistence type="predicted"/>
<name>A0AAD1UBA9_EUPCR</name>
<evidence type="ECO:0000313" key="1">
    <source>
        <dbReference type="EMBL" id="CAI2363684.1"/>
    </source>
</evidence>
<reference evidence="1" key="1">
    <citation type="submission" date="2023-07" db="EMBL/GenBank/DDBJ databases">
        <authorList>
            <consortium name="AG Swart"/>
            <person name="Singh M."/>
            <person name="Singh A."/>
            <person name="Seah K."/>
            <person name="Emmerich C."/>
        </authorList>
    </citation>
    <scope>NUCLEOTIDE SEQUENCE</scope>
    <source>
        <strain evidence="1">DP1</strain>
    </source>
</reference>
<dbReference type="AlphaFoldDB" id="A0AAD1UBA9"/>
<evidence type="ECO:0000313" key="2">
    <source>
        <dbReference type="Proteomes" id="UP001295684"/>
    </source>
</evidence>
<sequence length="204" mass="22698">MISIRCLPKVRDKTHCSRVPKYLMAISSKKAKSPTNCLRDNSVPGSPLEELLIYPNVNSPNKPTLSCIRRRNNNILLTESSSINVSISISCSVVIIIKIGYIRIQGFPLRKISLYGLKHFITHYNGNIKKHPSKEKCESLASSSLACCAMIALANMKNFEINNQGEFTNLDRLGFGKYFKIHQAISLQSLIAWDQGGLSSVSII</sequence>
<keyword evidence="2" id="KW-1185">Reference proteome</keyword>
<dbReference type="EMBL" id="CAMPGE010004833">
    <property type="protein sequence ID" value="CAI2363684.1"/>
    <property type="molecule type" value="Genomic_DNA"/>
</dbReference>
<gene>
    <name evidence="1" type="ORF">ECRASSUSDP1_LOCUS5020</name>
</gene>